<dbReference type="Proteomes" id="UP001371456">
    <property type="component" value="Unassembled WGS sequence"/>
</dbReference>
<protein>
    <submittedName>
        <fullName evidence="1">Uncharacterized protein</fullName>
    </submittedName>
</protein>
<gene>
    <name evidence="1" type="ORF">RDI58_009022</name>
</gene>
<evidence type="ECO:0000313" key="2">
    <source>
        <dbReference type="Proteomes" id="UP001371456"/>
    </source>
</evidence>
<name>A0AAN8YNQ7_SOLBU</name>
<evidence type="ECO:0000313" key="1">
    <source>
        <dbReference type="EMBL" id="KAK6795568.1"/>
    </source>
</evidence>
<accession>A0AAN8YNQ7</accession>
<keyword evidence="2" id="KW-1185">Reference proteome</keyword>
<dbReference type="EMBL" id="JBANQN010000003">
    <property type="protein sequence ID" value="KAK6795568.1"/>
    <property type="molecule type" value="Genomic_DNA"/>
</dbReference>
<comment type="caution">
    <text evidence="1">The sequence shown here is derived from an EMBL/GenBank/DDBJ whole genome shotgun (WGS) entry which is preliminary data.</text>
</comment>
<proteinExistence type="predicted"/>
<reference evidence="1 2" key="1">
    <citation type="submission" date="2024-02" db="EMBL/GenBank/DDBJ databases">
        <title>de novo genome assembly of Solanum bulbocastanum strain 11H21.</title>
        <authorList>
            <person name="Hosaka A.J."/>
        </authorList>
    </citation>
    <scope>NUCLEOTIDE SEQUENCE [LARGE SCALE GENOMIC DNA]</scope>
    <source>
        <tissue evidence="1">Young leaves</tissue>
    </source>
</reference>
<organism evidence="1 2">
    <name type="scientific">Solanum bulbocastanum</name>
    <name type="common">Wild potato</name>
    <dbReference type="NCBI Taxonomy" id="147425"/>
    <lineage>
        <taxon>Eukaryota</taxon>
        <taxon>Viridiplantae</taxon>
        <taxon>Streptophyta</taxon>
        <taxon>Embryophyta</taxon>
        <taxon>Tracheophyta</taxon>
        <taxon>Spermatophyta</taxon>
        <taxon>Magnoliopsida</taxon>
        <taxon>eudicotyledons</taxon>
        <taxon>Gunneridae</taxon>
        <taxon>Pentapetalae</taxon>
        <taxon>asterids</taxon>
        <taxon>lamiids</taxon>
        <taxon>Solanales</taxon>
        <taxon>Solanaceae</taxon>
        <taxon>Solanoideae</taxon>
        <taxon>Solaneae</taxon>
        <taxon>Solanum</taxon>
    </lineage>
</organism>
<sequence length="13" mass="1476">MEVEKEESSCSDC</sequence>